<keyword evidence="1" id="KW-0812">Transmembrane</keyword>
<feature type="transmembrane region" description="Helical" evidence="1">
    <location>
        <begin position="97"/>
        <end position="117"/>
    </location>
</feature>
<sequence>MLIYILGLARCQLLNLNRFCCEEGTLLLLNFQGTLRDISILLLFMHYGVSAVNGFSNFLLDQLRDVWSSCSYKIYFCWPTAVGGLGCSNNVNLLFSISVSALITFSLVLFQALILGSRLGAAMFQSRLTDDSSLAIMVL</sequence>
<gene>
    <name evidence="2" type="ORF">DKX38_010029</name>
</gene>
<proteinExistence type="predicted"/>
<evidence type="ECO:0000313" key="2">
    <source>
        <dbReference type="EMBL" id="KAB5552718.1"/>
    </source>
</evidence>
<dbReference type="Proteomes" id="UP000326939">
    <property type="component" value="Chromosome 6"/>
</dbReference>
<reference evidence="3" key="1">
    <citation type="journal article" date="2019" name="Gigascience">
        <title>De novo genome assembly of the endangered Acer yangbiense, a plant species with extremely small populations endemic to Yunnan Province, China.</title>
        <authorList>
            <person name="Yang J."/>
            <person name="Wariss H.M."/>
            <person name="Tao L."/>
            <person name="Zhang R."/>
            <person name="Yun Q."/>
            <person name="Hollingsworth P."/>
            <person name="Dao Z."/>
            <person name="Luo G."/>
            <person name="Guo H."/>
            <person name="Ma Y."/>
            <person name="Sun W."/>
        </authorList>
    </citation>
    <scope>NUCLEOTIDE SEQUENCE [LARGE SCALE GENOMIC DNA]</scope>
    <source>
        <strain evidence="3">cv. br00</strain>
    </source>
</reference>
<organism evidence="2 3">
    <name type="scientific">Salix brachista</name>
    <dbReference type="NCBI Taxonomy" id="2182728"/>
    <lineage>
        <taxon>Eukaryota</taxon>
        <taxon>Viridiplantae</taxon>
        <taxon>Streptophyta</taxon>
        <taxon>Embryophyta</taxon>
        <taxon>Tracheophyta</taxon>
        <taxon>Spermatophyta</taxon>
        <taxon>Magnoliopsida</taxon>
        <taxon>eudicotyledons</taxon>
        <taxon>Gunneridae</taxon>
        <taxon>Pentapetalae</taxon>
        <taxon>rosids</taxon>
        <taxon>fabids</taxon>
        <taxon>Malpighiales</taxon>
        <taxon>Salicaceae</taxon>
        <taxon>Saliceae</taxon>
        <taxon>Salix</taxon>
    </lineage>
</organism>
<feature type="transmembrane region" description="Helical" evidence="1">
    <location>
        <begin position="38"/>
        <end position="60"/>
    </location>
</feature>
<dbReference type="EMBL" id="VDCV01000006">
    <property type="protein sequence ID" value="KAB5552718.1"/>
    <property type="molecule type" value="Genomic_DNA"/>
</dbReference>
<evidence type="ECO:0000256" key="1">
    <source>
        <dbReference type="SAM" id="Phobius"/>
    </source>
</evidence>
<keyword evidence="1" id="KW-1133">Transmembrane helix</keyword>
<keyword evidence="1" id="KW-0472">Membrane</keyword>
<comment type="caution">
    <text evidence="2">The sequence shown here is derived from an EMBL/GenBank/DDBJ whole genome shotgun (WGS) entry which is preliminary data.</text>
</comment>
<keyword evidence="3" id="KW-1185">Reference proteome</keyword>
<evidence type="ECO:0000313" key="3">
    <source>
        <dbReference type="Proteomes" id="UP000326939"/>
    </source>
</evidence>
<name>A0A5N5MCB6_9ROSI</name>
<dbReference type="AlphaFoldDB" id="A0A5N5MCB6"/>
<accession>A0A5N5MCB6</accession>
<protein>
    <submittedName>
        <fullName evidence="2">Uncharacterized protein</fullName>
    </submittedName>
</protein>